<reference evidence="2" key="1">
    <citation type="submission" date="2021-01" db="UniProtKB">
        <authorList>
            <consortium name="EnsemblMetazoa"/>
        </authorList>
    </citation>
    <scope>IDENTIFICATION</scope>
</reference>
<protein>
    <submittedName>
        <fullName evidence="2">Uncharacterized protein</fullName>
    </submittedName>
</protein>
<evidence type="ECO:0000313" key="3">
    <source>
        <dbReference type="Proteomes" id="UP000002358"/>
    </source>
</evidence>
<dbReference type="EnsemblMetazoa" id="XM_031924367">
    <property type="protein sequence ID" value="XP_031780227"/>
    <property type="gene ID" value="LOC100680374"/>
</dbReference>
<keyword evidence="3" id="KW-1185">Reference proteome</keyword>
<evidence type="ECO:0000313" key="2">
    <source>
        <dbReference type="EnsemblMetazoa" id="XP_031780227"/>
    </source>
</evidence>
<dbReference type="InParanoid" id="A0A7M7T7J9"/>
<evidence type="ECO:0000256" key="1">
    <source>
        <dbReference type="SAM" id="MobiDB-lite"/>
    </source>
</evidence>
<dbReference type="KEGG" id="nvi:100680374"/>
<dbReference type="GeneID" id="100680374"/>
<dbReference type="Proteomes" id="UP000002358">
    <property type="component" value="Chromosome 2"/>
</dbReference>
<feature type="region of interest" description="Disordered" evidence="1">
    <location>
        <begin position="36"/>
        <end position="142"/>
    </location>
</feature>
<dbReference type="SMR" id="A0A7M7T7J9"/>
<dbReference type="AlphaFoldDB" id="A0A7M7T7J9"/>
<sequence length="428" mass="49241">MSTSKTSTNNTELIKLSNKIEKLTKIVDNLQEEVKSMKRNKSYRNEIQHREINKSKTSMKSENKSKTNPFDRLKFFRKNDKTSEKSVTYVDSDNKKDKDRSKGKAKNDQQLGTIKKSDTTDLPITPKKKRSHLTHLNSDDNDVKINKQSDLVCSVKDCSVQTNNDNRELSTQHKISLKNKKEKNSEQLDKEVIKSKSKSKLKSSCDGCAKSKSNSKISQCAKGCPYLDKRQAIDKETKIENVESKLKEDKIESNVQTLNNQDYMIDNQHNVKRFKNKKIMVNLIRDGNEESLKNIQDNENLKINCRFIEDVDLSNIRNLKQSSADIVKSSAHAAERSREKRNGCNKCSQNCGPKTVLKINKAILAPDPPMIFLSSKDSSKSESRRRKKSLIKNCEQFLKKQKSKQRHSDYQPRTCCSPHHDEYSEIFN</sequence>
<dbReference type="RefSeq" id="XP_031780227.1">
    <property type="nucleotide sequence ID" value="XM_031924367.1"/>
</dbReference>
<accession>A0A7M7T7J9</accession>
<feature type="compositionally biased region" description="Basic and acidic residues" evidence="1">
    <location>
        <begin position="43"/>
        <end position="84"/>
    </location>
</feature>
<name>A0A7M7T7J9_NASVI</name>
<feature type="compositionally biased region" description="Basic and acidic residues" evidence="1">
    <location>
        <begin position="92"/>
        <end position="107"/>
    </location>
</feature>
<organism evidence="2 3">
    <name type="scientific">Nasonia vitripennis</name>
    <name type="common">Parasitic wasp</name>
    <dbReference type="NCBI Taxonomy" id="7425"/>
    <lineage>
        <taxon>Eukaryota</taxon>
        <taxon>Metazoa</taxon>
        <taxon>Ecdysozoa</taxon>
        <taxon>Arthropoda</taxon>
        <taxon>Hexapoda</taxon>
        <taxon>Insecta</taxon>
        <taxon>Pterygota</taxon>
        <taxon>Neoptera</taxon>
        <taxon>Endopterygota</taxon>
        <taxon>Hymenoptera</taxon>
        <taxon>Apocrita</taxon>
        <taxon>Proctotrupomorpha</taxon>
        <taxon>Chalcidoidea</taxon>
        <taxon>Pteromalidae</taxon>
        <taxon>Pteromalinae</taxon>
        <taxon>Nasonia</taxon>
    </lineage>
</organism>
<proteinExistence type="predicted"/>